<reference evidence="1" key="1">
    <citation type="submission" date="2024-09" db="EMBL/GenBank/DDBJ databases">
        <title>Draft Genome Sequences of Neofusicoccum parvum.</title>
        <authorList>
            <person name="Ashida A."/>
            <person name="Camagna M."/>
            <person name="Tanaka A."/>
            <person name="Takemoto D."/>
        </authorList>
    </citation>
    <scope>NUCLEOTIDE SEQUENCE</scope>
    <source>
        <strain evidence="1">PPO83</strain>
    </source>
</reference>
<organism evidence="1 2">
    <name type="scientific">Neofusicoccum parvum</name>
    <dbReference type="NCBI Taxonomy" id="310453"/>
    <lineage>
        <taxon>Eukaryota</taxon>
        <taxon>Fungi</taxon>
        <taxon>Dikarya</taxon>
        <taxon>Ascomycota</taxon>
        <taxon>Pezizomycotina</taxon>
        <taxon>Dothideomycetes</taxon>
        <taxon>Dothideomycetes incertae sedis</taxon>
        <taxon>Botryosphaeriales</taxon>
        <taxon>Botryosphaeriaceae</taxon>
        <taxon>Neofusicoccum</taxon>
    </lineage>
</organism>
<name>A0ACB5SFL3_9PEZI</name>
<dbReference type="EMBL" id="BSXG01000083">
    <property type="protein sequence ID" value="GME38353.1"/>
    <property type="molecule type" value="Genomic_DNA"/>
</dbReference>
<proteinExistence type="predicted"/>
<accession>A0ACB5SFL3</accession>
<evidence type="ECO:0000313" key="1">
    <source>
        <dbReference type="EMBL" id="GME38353.1"/>
    </source>
</evidence>
<evidence type="ECO:0000313" key="2">
    <source>
        <dbReference type="Proteomes" id="UP001165186"/>
    </source>
</evidence>
<protein>
    <submittedName>
        <fullName evidence="1">Uncharacterized protein</fullName>
    </submittedName>
</protein>
<dbReference type="Proteomes" id="UP001165186">
    <property type="component" value="Unassembled WGS sequence"/>
</dbReference>
<keyword evidence="2" id="KW-1185">Reference proteome</keyword>
<gene>
    <name evidence="1" type="primary">g10984</name>
    <name evidence="1" type="ORF">NpPPO83_00010984</name>
</gene>
<comment type="caution">
    <text evidence="1">The sequence shown here is derived from an EMBL/GenBank/DDBJ whole genome shotgun (WGS) entry which is preliminary data.</text>
</comment>
<sequence>MSTDPGHSGLQEGVTNASDSLSADSQYAINMEDDDDMSLDLDTTPLSDIDDSEANKSDQANAAMDNVVTYDSQHANNSIDILQNGHSPMHRRYKVHKPETVDKLWAQLIQLWPPMPGAPWPYADNIYSYFPVNFPPSSPDPYDWPFGILPALVDLATVAPGWWRILVLPELANIALDRIATERDAPSDPSAAPAKVPRHHTVRYITKEDIQLCTGLAADMTGQRPAPWPQAKQDKVQKLIENRKCRPLLVLQREADEKQALVKHHRELFDAYNEKEAELNMVRANSARTIAMLKIANDRLEKENAMVKN</sequence>